<evidence type="ECO:0000313" key="2">
    <source>
        <dbReference type="Proteomes" id="UP000052991"/>
    </source>
</evidence>
<evidence type="ECO:0000313" key="1">
    <source>
        <dbReference type="EMBL" id="KSU28167.1"/>
    </source>
</evidence>
<accession>A0A0V8EQN2</accession>
<sequence>MEYEEIIKQLLSSKSREEELIYAIELFKLDNNFKMILFEVSDGDINRIGIENFGLFKINGLNDYGKVYLFDKRTLKKMITEDDSGYQVILGNEFNIDLNIAQVITKFINERALDDDEENLIKYLRYKYPKVPINIMSFLQEQRFHFGNGSNKKIFEILASISVFETVRHENLEAIPNVETGFSHADTWWRILMEKNSYSQEILDIKYYTIYSLLLKIIFLQMKFPSSSDHYVKRGELLDFVNNQLFVYLENELWFADQLFQNKKIATKIFNKANIHMNYAKRIKGIKNMTWDIFHVRLTEDLLEAETVNLNQDIVLPFFISQDRQLNNYINLNPIKKIVFSRNKMHLAREHNILSELSEKELNLFFSNSEKRLRKQKKLDLDYLINLSQKLENEILNLKELNK</sequence>
<name>A0A0V8EQN2_LACLL</name>
<protein>
    <submittedName>
        <fullName evidence="1">Uncharacterized protein</fullName>
    </submittedName>
</protein>
<gene>
    <name evidence="1" type="ORF">N42_0808</name>
</gene>
<dbReference type="AlphaFoldDB" id="A0A0V8EQN2"/>
<reference evidence="2" key="1">
    <citation type="submission" date="2015-10" db="EMBL/GenBank/DDBJ databases">
        <title>Draft Genome Sequences of 11 Lactococcus lactis subspecies cremoris strains.</title>
        <authorList>
            <person name="Wels M."/>
            <person name="Backus L."/>
            <person name="Boekhorst J."/>
            <person name="Dijkstra A."/>
            <person name="Beerthuizen M."/>
            <person name="Kelly W."/>
            <person name="Siezen R."/>
            <person name="Bachmann H."/>
            <person name="Van Hijum S."/>
        </authorList>
    </citation>
    <scope>NUCLEOTIDE SEQUENCE [LARGE SCALE GENOMIC DNA]</scope>
    <source>
        <strain evidence="2">N42</strain>
    </source>
</reference>
<dbReference type="RefSeq" id="WP_058212654.1">
    <property type="nucleotide sequence ID" value="NZ_JABRBQ010000001.1"/>
</dbReference>
<dbReference type="Proteomes" id="UP000052991">
    <property type="component" value="Unassembled WGS sequence"/>
</dbReference>
<dbReference type="EMBL" id="LKLW01000062">
    <property type="protein sequence ID" value="KSU28167.1"/>
    <property type="molecule type" value="Genomic_DNA"/>
</dbReference>
<dbReference type="PATRIC" id="fig|1360.116.peg.2147"/>
<organism evidence="1 2">
    <name type="scientific">Lactococcus lactis subsp. lactis</name>
    <name type="common">Streptococcus lactis</name>
    <dbReference type="NCBI Taxonomy" id="1360"/>
    <lineage>
        <taxon>Bacteria</taxon>
        <taxon>Bacillati</taxon>
        <taxon>Bacillota</taxon>
        <taxon>Bacilli</taxon>
        <taxon>Lactobacillales</taxon>
        <taxon>Streptococcaceae</taxon>
        <taxon>Lactococcus</taxon>
    </lineage>
</organism>
<proteinExistence type="predicted"/>
<comment type="caution">
    <text evidence="1">The sequence shown here is derived from an EMBL/GenBank/DDBJ whole genome shotgun (WGS) entry which is preliminary data.</text>
</comment>